<dbReference type="AlphaFoldDB" id="A0AAE8N2V8"/>
<sequence length="167" mass="17498">MSRFFPHATYAEDQPLAHTILWTHVLTRAVTTGSVVGLGIFSAREASRRLSPTKAALPALFPRLIRTAGTSTIATVGVVTLGTVARMWGRQDIEWQDRSWRLMANSGQLSVDDWTYPSMIAAVLAAGASGRLVGAGPRGVIGVAGLGSVAGTVGYLGSLALGKPTHS</sequence>
<evidence type="ECO:0000256" key="1">
    <source>
        <dbReference type="SAM" id="Phobius"/>
    </source>
</evidence>
<protein>
    <submittedName>
        <fullName evidence="2">Uncharacterized protein</fullName>
    </submittedName>
</protein>
<evidence type="ECO:0000313" key="2">
    <source>
        <dbReference type="EMBL" id="SPO05002.1"/>
    </source>
</evidence>
<feature type="transmembrane region" description="Helical" evidence="1">
    <location>
        <begin position="64"/>
        <end position="88"/>
    </location>
</feature>
<name>A0AAE8N2V8_9PEZI</name>
<feature type="transmembrane region" description="Helical" evidence="1">
    <location>
        <begin position="140"/>
        <end position="161"/>
    </location>
</feature>
<reference evidence="2" key="1">
    <citation type="submission" date="2018-03" db="EMBL/GenBank/DDBJ databases">
        <authorList>
            <person name="Guldener U."/>
        </authorList>
    </citation>
    <scope>NUCLEOTIDE SEQUENCE</scope>
</reference>
<dbReference type="EMBL" id="ONZQ02000011">
    <property type="protein sequence ID" value="SPO05002.1"/>
    <property type="molecule type" value="Genomic_DNA"/>
</dbReference>
<keyword evidence="1" id="KW-1133">Transmembrane helix</keyword>
<dbReference type="PANTHER" id="PTHR38636">
    <property type="entry name" value="PROTEIN CBG20488"/>
    <property type="match status" value="1"/>
</dbReference>
<proteinExistence type="predicted"/>
<evidence type="ECO:0000313" key="3">
    <source>
        <dbReference type="Proteomes" id="UP001187682"/>
    </source>
</evidence>
<organism evidence="2 3">
    <name type="scientific">Cephalotrichum gorgonifer</name>
    <dbReference type="NCBI Taxonomy" id="2041049"/>
    <lineage>
        <taxon>Eukaryota</taxon>
        <taxon>Fungi</taxon>
        <taxon>Dikarya</taxon>
        <taxon>Ascomycota</taxon>
        <taxon>Pezizomycotina</taxon>
        <taxon>Sordariomycetes</taxon>
        <taxon>Hypocreomycetidae</taxon>
        <taxon>Microascales</taxon>
        <taxon>Microascaceae</taxon>
        <taxon>Cephalotrichum</taxon>
    </lineage>
</organism>
<dbReference type="PANTHER" id="PTHR38636:SF1">
    <property type="entry name" value="CHLORIDE CHANNEL PROTEIN CLC-D"/>
    <property type="match status" value="1"/>
</dbReference>
<keyword evidence="1" id="KW-0812">Transmembrane</keyword>
<feature type="transmembrane region" description="Helical" evidence="1">
    <location>
        <begin position="114"/>
        <end position="133"/>
    </location>
</feature>
<dbReference type="Proteomes" id="UP001187682">
    <property type="component" value="Unassembled WGS sequence"/>
</dbReference>
<keyword evidence="3" id="KW-1185">Reference proteome</keyword>
<comment type="caution">
    <text evidence="2">The sequence shown here is derived from an EMBL/GenBank/DDBJ whole genome shotgun (WGS) entry which is preliminary data.</text>
</comment>
<feature type="transmembrane region" description="Helical" evidence="1">
    <location>
        <begin position="20"/>
        <end position="43"/>
    </location>
</feature>
<gene>
    <name evidence="2" type="ORF">DNG_07687</name>
</gene>
<accession>A0AAE8N2V8</accession>
<keyword evidence="1" id="KW-0472">Membrane</keyword>